<dbReference type="SMART" id="SM00338">
    <property type="entry name" value="BRLZ"/>
    <property type="match status" value="1"/>
</dbReference>
<feature type="domain" description="BZIP" evidence="2">
    <location>
        <begin position="93"/>
        <end position="157"/>
    </location>
</feature>
<name>A0ABP0UDL4_9BRYO</name>
<dbReference type="PANTHER" id="PTHR23334">
    <property type="entry name" value="CCAAT/ENHANCER BINDING PROTEIN"/>
    <property type="match status" value="1"/>
</dbReference>
<dbReference type="Gene3D" id="1.20.5.170">
    <property type="match status" value="1"/>
</dbReference>
<proteinExistence type="predicted"/>
<protein>
    <recommendedName>
        <fullName evidence="2">BZIP domain-containing protein</fullName>
    </recommendedName>
</protein>
<accession>A0ABP0UDL4</accession>
<feature type="coiled-coil region" evidence="1">
    <location>
        <begin position="106"/>
        <end position="144"/>
    </location>
</feature>
<dbReference type="InterPro" id="IPR046347">
    <property type="entry name" value="bZIP_sf"/>
</dbReference>
<dbReference type="Pfam" id="PF07716">
    <property type="entry name" value="bZIP_2"/>
    <property type="match status" value="1"/>
</dbReference>
<keyword evidence="1" id="KW-0175">Coiled coil</keyword>
<organism evidence="3 4">
    <name type="scientific">Sphagnum troendelagicum</name>
    <dbReference type="NCBI Taxonomy" id="128251"/>
    <lineage>
        <taxon>Eukaryota</taxon>
        <taxon>Viridiplantae</taxon>
        <taxon>Streptophyta</taxon>
        <taxon>Embryophyta</taxon>
        <taxon>Bryophyta</taxon>
        <taxon>Sphagnophytina</taxon>
        <taxon>Sphagnopsida</taxon>
        <taxon>Sphagnales</taxon>
        <taxon>Sphagnaceae</taxon>
        <taxon>Sphagnum</taxon>
    </lineage>
</organism>
<reference evidence="3" key="1">
    <citation type="submission" date="2024-02" db="EMBL/GenBank/DDBJ databases">
        <authorList>
            <consortium name="ELIXIR-Norway"/>
            <consortium name="Elixir Norway"/>
        </authorList>
    </citation>
    <scope>NUCLEOTIDE SEQUENCE</scope>
</reference>
<gene>
    <name evidence="3" type="ORF">CSSPTR1EN2_LOCUS14573</name>
</gene>
<dbReference type="EMBL" id="OZ019895">
    <property type="protein sequence ID" value="CAK9219504.1"/>
    <property type="molecule type" value="Genomic_DNA"/>
</dbReference>
<evidence type="ECO:0000313" key="4">
    <source>
        <dbReference type="Proteomes" id="UP001497512"/>
    </source>
</evidence>
<evidence type="ECO:0000313" key="3">
    <source>
        <dbReference type="EMBL" id="CAK9219504.1"/>
    </source>
</evidence>
<dbReference type="Proteomes" id="UP001497512">
    <property type="component" value="Chromosome 3"/>
</dbReference>
<dbReference type="CDD" id="cd14686">
    <property type="entry name" value="bZIP"/>
    <property type="match status" value="1"/>
</dbReference>
<dbReference type="InterPro" id="IPR004827">
    <property type="entry name" value="bZIP"/>
</dbReference>
<keyword evidence="4" id="KW-1185">Reference proteome</keyword>
<dbReference type="InterPro" id="IPR031106">
    <property type="entry name" value="C/EBP"/>
</dbReference>
<sequence>MDDGEVDQLWEQNLFEENGTCELPSISSTLCSMDNLFDEVFESTQTCTHTHTCNPPGPDNTHTHTCYHTHTQLLATGDKGDELADKSGIVPAGGNKKCSLGNKVAVRKYREKKKAHTAHLEEQVNQLKVRNQQLMKRLQEQACLEAEVFRLRSLLAEFRGRIDAEIGGFPAQKPCLNNQTRVALSEDCNVQPLSGGYCVGTVNIPCATDLPCLHTTAASGS</sequence>
<evidence type="ECO:0000256" key="1">
    <source>
        <dbReference type="SAM" id="Coils"/>
    </source>
</evidence>
<evidence type="ECO:0000259" key="2">
    <source>
        <dbReference type="SMART" id="SM00338"/>
    </source>
</evidence>
<dbReference type="SUPFAM" id="SSF57959">
    <property type="entry name" value="Leucine zipper domain"/>
    <property type="match status" value="1"/>
</dbReference>
<dbReference type="PANTHER" id="PTHR23334:SF20">
    <property type="entry name" value="BASIC LEUCINE ZIPPER 24"/>
    <property type="match status" value="1"/>
</dbReference>